<name>A0ABR0NK61_GOSAR</name>
<reference evidence="1 2" key="1">
    <citation type="submission" date="2023-03" db="EMBL/GenBank/DDBJ databases">
        <title>WGS of Gossypium arboreum.</title>
        <authorList>
            <person name="Yu D."/>
        </authorList>
    </citation>
    <scope>NUCLEOTIDE SEQUENCE [LARGE SCALE GENOMIC DNA]</scope>
    <source>
        <tissue evidence="1">Leaf</tissue>
    </source>
</reference>
<evidence type="ECO:0000313" key="1">
    <source>
        <dbReference type="EMBL" id="KAK5795405.1"/>
    </source>
</evidence>
<dbReference type="EMBL" id="JARKNE010000010">
    <property type="protein sequence ID" value="KAK5795405.1"/>
    <property type="molecule type" value="Genomic_DNA"/>
</dbReference>
<evidence type="ECO:0000313" key="2">
    <source>
        <dbReference type="Proteomes" id="UP001358586"/>
    </source>
</evidence>
<comment type="caution">
    <text evidence="1">The sequence shown here is derived from an EMBL/GenBank/DDBJ whole genome shotgun (WGS) entry which is preliminary data.</text>
</comment>
<keyword evidence="2" id="KW-1185">Reference proteome</keyword>
<organism evidence="1 2">
    <name type="scientific">Gossypium arboreum</name>
    <name type="common">Tree cotton</name>
    <name type="synonym">Gossypium nanking</name>
    <dbReference type="NCBI Taxonomy" id="29729"/>
    <lineage>
        <taxon>Eukaryota</taxon>
        <taxon>Viridiplantae</taxon>
        <taxon>Streptophyta</taxon>
        <taxon>Embryophyta</taxon>
        <taxon>Tracheophyta</taxon>
        <taxon>Spermatophyta</taxon>
        <taxon>Magnoliopsida</taxon>
        <taxon>eudicotyledons</taxon>
        <taxon>Gunneridae</taxon>
        <taxon>Pentapetalae</taxon>
        <taxon>rosids</taxon>
        <taxon>malvids</taxon>
        <taxon>Malvales</taxon>
        <taxon>Malvaceae</taxon>
        <taxon>Malvoideae</taxon>
        <taxon>Gossypium</taxon>
    </lineage>
</organism>
<dbReference type="Gene3D" id="3.80.10.10">
    <property type="entry name" value="Ribonuclease Inhibitor"/>
    <property type="match status" value="1"/>
</dbReference>
<protein>
    <submittedName>
        <fullName evidence="1">Uncharacterized protein</fullName>
    </submittedName>
</protein>
<accession>A0ABR0NK61</accession>
<sequence>MQEFKEDPNLLSAVNLKSLCCNGCESLVEHPCLDHLAYLKMLELEGCHNLKKFPEAPNHFSILELDETGIEEVPDSIQHLTRLEQLCLRKSGVKKVSSNETHHRIPSFSVS</sequence>
<proteinExistence type="predicted"/>
<dbReference type="SUPFAM" id="SSF52058">
    <property type="entry name" value="L domain-like"/>
    <property type="match status" value="1"/>
</dbReference>
<dbReference type="Proteomes" id="UP001358586">
    <property type="component" value="Chromosome 10"/>
</dbReference>
<dbReference type="InterPro" id="IPR032675">
    <property type="entry name" value="LRR_dom_sf"/>
</dbReference>
<gene>
    <name evidence="1" type="ORF">PVK06_036669</name>
</gene>